<organism evidence="1 2">
    <name type="scientific">Maribellus comscasis</name>
    <dbReference type="NCBI Taxonomy" id="2681766"/>
    <lineage>
        <taxon>Bacteria</taxon>
        <taxon>Pseudomonadati</taxon>
        <taxon>Bacteroidota</taxon>
        <taxon>Bacteroidia</taxon>
        <taxon>Marinilabiliales</taxon>
        <taxon>Prolixibacteraceae</taxon>
        <taxon>Maribellus</taxon>
    </lineage>
</organism>
<protein>
    <submittedName>
        <fullName evidence="1">Uncharacterized protein</fullName>
    </submittedName>
</protein>
<dbReference type="SUPFAM" id="SSF55729">
    <property type="entry name" value="Acyl-CoA N-acyltransferases (Nat)"/>
    <property type="match status" value="1"/>
</dbReference>
<dbReference type="CDD" id="cd04301">
    <property type="entry name" value="NAT_SF"/>
    <property type="match status" value="1"/>
</dbReference>
<dbReference type="Gene3D" id="3.40.630.30">
    <property type="match status" value="1"/>
</dbReference>
<name>A0A6I6JRL1_9BACT</name>
<evidence type="ECO:0000313" key="1">
    <source>
        <dbReference type="EMBL" id="QGY43859.1"/>
    </source>
</evidence>
<keyword evidence="2" id="KW-1185">Reference proteome</keyword>
<accession>A0A6I6JRL1</accession>
<sequence>MLEIKKIRLFELEDFVKSKIFQEFNVVPITSFRAKSYLRNPVAESDDVVLYLGLVKNQLVAFRSLFAGVTFVNNNPIRFAWCSGSWVSPDYRRKGFSQRLLAEAYADWKGMLMLTNYSPETERLFIKTGWFRPVHRFEGVRCYLYPKTGKLLAASNKNKFTGLFLLAVDFLIRLFSSFKARFYKPKIDSRFRFEELQFPDVECFERIRESKGTYLFNRGEEHLKWIFEYPWISDCNKGFREIYPFSSFSSEFYYRTVKIFHLNRFVGFFIFSVREGHLKTLYFQINKELEGEIASYLKKYCVDNKIEMATIYNSEIAGALFKQKFPFLRMKKMGQKIYSTFPVSGDLQFQDGDGDVFFT</sequence>
<dbReference type="KEGG" id="mcos:GM418_09375"/>
<proteinExistence type="predicted"/>
<dbReference type="InterPro" id="IPR016181">
    <property type="entry name" value="Acyl_CoA_acyltransferase"/>
</dbReference>
<gene>
    <name evidence="1" type="ORF">GM418_09375</name>
</gene>
<evidence type="ECO:0000313" key="2">
    <source>
        <dbReference type="Proteomes" id="UP000428260"/>
    </source>
</evidence>
<dbReference type="EMBL" id="CP046401">
    <property type="protein sequence ID" value="QGY43859.1"/>
    <property type="molecule type" value="Genomic_DNA"/>
</dbReference>
<dbReference type="AlphaFoldDB" id="A0A6I6JRL1"/>
<dbReference type="Proteomes" id="UP000428260">
    <property type="component" value="Chromosome"/>
</dbReference>
<reference evidence="1 2" key="1">
    <citation type="submission" date="2019-11" db="EMBL/GenBank/DDBJ databases">
        <authorList>
            <person name="Zheng R.K."/>
            <person name="Sun C.M."/>
        </authorList>
    </citation>
    <scope>NUCLEOTIDE SEQUENCE [LARGE SCALE GENOMIC DNA]</scope>
    <source>
        <strain evidence="1 2">WC007</strain>
    </source>
</reference>